<evidence type="ECO:0000313" key="2">
    <source>
        <dbReference type="Proteomes" id="UP000314294"/>
    </source>
</evidence>
<protein>
    <submittedName>
        <fullName evidence="1">Uncharacterized protein</fullName>
    </submittedName>
</protein>
<dbReference type="AlphaFoldDB" id="A0A4Z2HTC6"/>
<gene>
    <name evidence="1" type="ORF">EYF80_020762</name>
</gene>
<dbReference type="EMBL" id="SRLO01000181">
    <property type="protein sequence ID" value="TNN69059.1"/>
    <property type="molecule type" value="Genomic_DNA"/>
</dbReference>
<proteinExistence type="predicted"/>
<comment type="caution">
    <text evidence="1">The sequence shown here is derived from an EMBL/GenBank/DDBJ whole genome shotgun (WGS) entry which is preliminary data.</text>
</comment>
<name>A0A4Z2HTC6_9TELE</name>
<organism evidence="1 2">
    <name type="scientific">Liparis tanakae</name>
    <name type="common">Tanaka's snailfish</name>
    <dbReference type="NCBI Taxonomy" id="230148"/>
    <lineage>
        <taxon>Eukaryota</taxon>
        <taxon>Metazoa</taxon>
        <taxon>Chordata</taxon>
        <taxon>Craniata</taxon>
        <taxon>Vertebrata</taxon>
        <taxon>Euteleostomi</taxon>
        <taxon>Actinopterygii</taxon>
        <taxon>Neopterygii</taxon>
        <taxon>Teleostei</taxon>
        <taxon>Neoteleostei</taxon>
        <taxon>Acanthomorphata</taxon>
        <taxon>Eupercaria</taxon>
        <taxon>Perciformes</taxon>
        <taxon>Cottioidei</taxon>
        <taxon>Cottales</taxon>
        <taxon>Liparidae</taxon>
        <taxon>Liparis</taxon>
    </lineage>
</organism>
<accession>A0A4Z2HTC6</accession>
<reference evidence="1 2" key="1">
    <citation type="submission" date="2019-03" db="EMBL/GenBank/DDBJ databases">
        <title>First draft genome of Liparis tanakae, snailfish: a comprehensive survey of snailfish specific genes.</title>
        <authorList>
            <person name="Kim W."/>
            <person name="Song I."/>
            <person name="Jeong J.-H."/>
            <person name="Kim D."/>
            <person name="Kim S."/>
            <person name="Ryu S."/>
            <person name="Song J.Y."/>
            <person name="Lee S.K."/>
        </authorList>
    </citation>
    <scope>NUCLEOTIDE SEQUENCE [LARGE SCALE GENOMIC DNA]</scope>
    <source>
        <tissue evidence="1">Muscle</tissue>
    </source>
</reference>
<evidence type="ECO:0000313" key="1">
    <source>
        <dbReference type="EMBL" id="TNN69059.1"/>
    </source>
</evidence>
<sequence>MKCDSAMLMRGEGDSPFGQYSSTGFPVVGSCRSLLVSDPAANQPSAGASSAMQVPLSPPMAQEPLTSWVCQKAYTFTHGSSSTDPAPRSQSLPAT</sequence>
<keyword evidence="2" id="KW-1185">Reference proteome</keyword>
<dbReference type="PROSITE" id="PS51257">
    <property type="entry name" value="PROKAR_LIPOPROTEIN"/>
    <property type="match status" value="1"/>
</dbReference>
<dbReference type="Proteomes" id="UP000314294">
    <property type="component" value="Unassembled WGS sequence"/>
</dbReference>